<reference evidence="2" key="1">
    <citation type="submission" date="2022-08" db="EMBL/GenBank/DDBJ databases">
        <title>Novel sulfate-reducing endosymbionts in the free-living metamonad Anaeramoeba.</title>
        <authorList>
            <person name="Jerlstrom-Hultqvist J."/>
            <person name="Cepicka I."/>
            <person name="Gallot-Lavallee L."/>
            <person name="Salas-Leiva D."/>
            <person name="Curtis B.A."/>
            <person name="Zahonova K."/>
            <person name="Pipaliya S."/>
            <person name="Dacks J."/>
            <person name="Roger A.J."/>
        </authorList>
    </citation>
    <scope>NUCLEOTIDE SEQUENCE</scope>
    <source>
        <strain evidence="2">Schooner1</strain>
    </source>
</reference>
<evidence type="ECO:0000256" key="1">
    <source>
        <dbReference type="SAM" id="MobiDB-lite"/>
    </source>
</evidence>
<evidence type="ECO:0000313" key="3">
    <source>
        <dbReference type="Proteomes" id="UP001150062"/>
    </source>
</evidence>
<feature type="compositionally biased region" description="Basic residues" evidence="1">
    <location>
        <begin position="721"/>
        <end position="730"/>
    </location>
</feature>
<dbReference type="Gene3D" id="3.30.900.10">
    <property type="entry name" value="HORMA domain"/>
    <property type="match status" value="1"/>
</dbReference>
<dbReference type="InterPro" id="IPR036570">
    <property type="entry name" value="HORMA_dom_sf"/>
</dbReference>
<feature type="region of interest" description="Disordered" evidence="1">
    <location>
        <begin position="660"/>
        <end position="691"/>
    </location>
</feature>
<feature type="compositionally biased region" description="Low complexity" evidence="1">
    <location>
        <begin position="673"/>
        <end position="683"/>
    </location>
</feature>
<dbReference type="Proteomes" id="UP001150062">
    <property type="component" value="Unassembled WGS sequence"/>
</dbReference>
<evidence type="ECO:0000313" key="2">
    <source>
        <dbReference type="EMBL" id="KAJ6236206.1"/>
    </source>
</evidence>
<feature type="region of interest" description="Disordered" evidence="1">
    <location>
        <begin position="711"/>
        <end position="747"/>
    </location>
</feature>
<comment type="caution">
    <text evidence="2">The sequence shown here is derived from an EMBL/GenBank/DDBJ whole genome shotgun (WGS) entry which is preliminary data.</text>
</comment>
<name>A0ABQ8XUH3_9EUKA</name>
<organism evidence="2 3">
    <name type="scientific">Anaeramoeba flamelloides</name>
    <dbReference type="NCBI Taxonomy" id="1746091"/>
    <lineage>
        <taxon>Eukaryota</taxon>
        <taxon>Metamonada</taxon>
        <taxon>Anaeramoebidae</taxon>
        <taxon>Anaeramoeba</taxon>
    </lineage>
</organism>
<accession>A0ABQ8XUH3</accession>
<sequence length="781" mass="92154">MYTSFITVIDSFFQTFSALILISRERKKHWKDKKVLTNQNKDKEKDKEKEKEKEKENKSQMKKKKGQDIQKRQNLILPPIKKDRVLKLNIDEDDEASIEVNVKVYLQKISRKKEFGLKNKKNLPNSPTFKTNSGIYNKTKSPSPFFINSPTSILPSIIREPFPNVSNSSSRHIPFDSSSETNITAFRNNLRNSNSDYNNNNHSNVKINSNSNVNSNNHSNSNRNINSNSNSIESEFKIWDICNYVDGRDCNAFSSINNSQNLSSKNYSQYQTDSLIQNNSNTRSRSNCFDTKTQREKKKKKKVLLEKWKMYCSSTALTNSIDIQKLEFQLRILIRSMLSLLKVLPAQKLFEKQKRSKTLRFELITEMSVEIDRVHNNIQKENKRSCDNLFSYDEKNYIKFCPYPKLQRGESLYTNSRAKEEGISQKQLFDRINLSKIKNGNFYFITIQVDYLKQIERYLKYLNPVKYSIPNYIFSRKMKRKSKDCTRCSQEITKSKIVSKKMKNIYQNHHHNKYLYPQNKNPYQIHHRIPRRKHSKTKPIRIRSNSNLLRDPYVYISPLDRPFSFTTGNNFDEKYSSTNSKILPFPIQVLNQIQKDPDQNSKINPYQNWDDSPNLKNKFYQKKNHDNFCQNPMMKNNKMFNYLISCDKKCRLINNSMKKHNNNYRNDTDSDSSDSAGNSNGSNQMGANGKPKLTIFKKKYLPSIHDINYETENKQKLQKQDKKKHQRKNYQMKNQAPIKTLKSENPPHLDRFKNFSEFTLSPGDIIEELIEIEQNPLNYRY</sequence>
<feature type="compositionally biased region" description="Basic and acidic residues" evidence="1">
    <location>
        <begin position="40"/>
        <end position="59"/>
    </location>
</feature>
<keyword evidence="3" id="KW-1185">Reference proteome</keyword>
<protein>
    <submittedName>
        <fullName evidence="2">Uncharacterized protein</fullName>
    </submittedName>
</protein>
<feature type="region of interest" description="Disordered" evidence="1">
    <location>
        <begin position="190"/>
        <end position="227"/>
    </location>
</feature>
<feature type="compositionally biased region" description="Basic and acidic residues" evidence="1">
    <location>
        <begin position="711"/>
        <end position="720"/>
    </location>
</feature>
<dbReference type="EMBL" id="JAOAOG010000246">
    <property type="protein sequence ID" value="KAJ6236206.1"/>
    <property type="molecule type" value="Genomic_DNA"/>
</dbReference>
<feature type="region of interest" description="Disordered" evidence="1">
    <location>
        <begin position="33"/>
        <end position="71"/>
    </location>
</feature>
<proteinExistence type="predicted"/>
<gene>
    <name evidence="2" type="ORF">M0813_28128</name>
</gene>